<organism evidence="1 2">
    <name type="scientific">Iphiclides podalirius</name>
    <name type="common">scarce swallowtail</name>
    <dbReference type="NCBI Taxonomy" id="110791"/>
    <lineage>
        <taxon>Eukaryota</taxon>
        <taxon>Metazoa</taxon>
        <taxon>Ecdysozoa</taxon>
        <taxon>Arthropoda</taxon>
        <taxon>Hexapoda</taxon>
        <taxon>Insecta</taxon>
        <taxon>Pterygota</taxon>
        <taxon>Neoptera</taxon>
        <taxon>Endopterygota</taxon>
        <taxon>Lepidoptera</taxon>
        <taxon>Glossata</taxon>
        <taxon>Ditrysia</taxon>
        <taxon>Papilionoidea</taxon>
        <taxon>Papilionidae</taxon>
        <taxon>Papilioninae</taxon>
        <taxon>Iphiclides</taxon>
    </lineage>
</organism>
<evidence type="ECO:0000313" key="1">
    <source>
        <dbReference type="EMBL" id="CAH2061687.1"/>
    </source>
</evidence>
<dbReference type="EMBL" id="OW152840">
    <property type="protein sequence ID" value="CAH2061687.1"/>
    <property type="molecule type" value="Genomic_DNA"/>
</dbReference>
<accession>A0ABN8IQA3</accession>
<name>A0ABN8IQA3_9NEOP</name>
<keyword evidence="2" id="KW-1185">Reference proteome</keyword>
<dbReference type="Proteomes" id="UP000837857">
    <property type="component" value="Chromosome 28"/>
</dbReference>
<gene>
    <name evidence="1" type="ORF">IPOD504_LOCUS11369</name>
</gene>
<feature type="non-terminal residue" evidence="1">
    <location>
        <position position="130"/>
    </location>
</feature>
<proteinExistence type="predicted"/>
<protein>
    <submittedName>
        <fullName evidence="1">Uncharacterized protein</fullName>
    </submittedName>
</protein>
<sequence length="130" mass="13354">MAGGATATALSATPAGGGWRLECGACGRGVRVVWLRGSRITPAHLTADLAQHCHRAVLLVPEPDEVWCAAVTGNGGAVAVFPPRGSPAPARHAGRAFSNAPYPNRRTFLTSFLISLAIVKVATAVAPSVF</sequence>
<reference evidence="1" key="1">
    <citation type="submission" date="2022-03" db="EMBL/GenBank/DDBJ databases">
        <authorList>
            <person name="Martin H S."/>
        </authorList>
    </citation>
    <scope>NUCLEOTIDE SEQUENCE</scope>
</reference>
<evidence type="ECO:0000313" key="2">
    <source>
        <dbReference type="Proteomes" id="UP000837857"/>
    </source>
</evidence>